<reference evidence="6 7" key="1">
    <citation type="submission" date="2019-08" db="EMBL/GenBank/DDBJ databases">
        <title>In-depth cultivation of the pig gut microbiome towards novel bacterial diversity and tailored functional studies.</title>
        <authorList>
            <person name="Wylensek D."/>
            <person name="Hitch T.C.A."/>
            <person name="Clavel T."/>
        </authorList>
    </citation>
    <scope>NUCLEOTIDE SEQUENCE [LARGE SCALE GENOMIC DNA]</scope>
    <source>
        <strain evidence="6 7">WCA-389-WT-23D1</strain>
    </source>
</reference>
<comment type="caution">
    <text evidence="6">The sequence shown here is derived from an EMBL/GenBank/DDBJ whole genome shotgun (WGS) entry which is preliminary data.</text>
</comment>
<dbReference type="PROSITE" id="PS00211">
    <property type="entry name" value="ABC_TRANSPORTER_1"/>
    <property type="match status" value="1"/>
</dbReference>
<evidence type="ECO:0000256" key="1">
    <source>
        <dbReference type="ARBA" id="ARBA00005417"/>
    </source>
</evidence>
<organism evidence="6 7">
    <name type="scientific">Clostridium porci</name>
    <dbReference type="NCBI Taxonomy" id="2605778"/>
    <lineage>
        <taxon>Bacteria</taxon>
        <taxon>Bacillati</taxon>
        <taxon>Bacillota</taxon>
        <taxon>Clostridia</taxon>
        <taxon>Eubacteriales</taxon>
        <taxon>Clostridiaceae</taxon>
        <taxon>Clostridium</taxon>
    </lineage>
</organism>
<dbReference type="InterPro" id="IPR050153">
    <property type="entry name" value="Metal_Ion_Import_ABC"/>
</dbReference>
<dbReference type="EMBL" id="VUMD01000002">
    <property type="protein sequence ID" value="MSS35544.1"/>
    <property type="molecule type" value="Genomic_DNA"/>
</dbReference>
<comment type="similarity">
    <text evidence="1">Belongs to the ABC transporter superfamily.</text>
</comment>
<evidence type="ECO:0000313" key="7">
    <source>
        <dbReference type="Proteomes" id="UP000429958"/>
    </source>
</evidence>
<dbReference type="InterPro" id="IPR027417">
    <property type="entry name" value="P-loop_NTPase"/>
</dbReference>
<dbReference type="Proteomes" id="UP000429958">
    <property type="component" value="Unassembled WGS sequence"/>
</dbReference>
<dbReference type="GO" id="GO:0005524">
    <property type="term" value="F:ATP binding"/>
    <property type="evidence" value="ECO:0007669"/>
    <property type="project" value="UniProtKB-KW"/>
</dbReference>
<keyword evidence="3" id="KW-0547">Nucleotide-binding</keyword>
<protein>
    <submittedName>
        <fullName evidence="6">Metal ABC transporter ATP-binding protein</fullName>
    </submittedName>
</protein>
<dbReference type="PANTHER" id="PTHR42734:SF17">
    <property type="entry name" value="METAL TRANSPORT SYSTEM ATP-BINDING PROTEIN TM_0124-RELATED"/>
    <property type="match status" value="1"/>
</dbReference>
<keyword evidence="2" id="KW-0813">Transport</keyword>
<evidence type="ECO:0000313" key="6">
    <source>
        <dbReference type="EMBL" id="MSS35544.1"/>
    </source>
</evidence>
<dbReference type="Pfam" id="PF00005">
    <property type="entry name" value="ABC_tran"/>
    <property type="match status" value="1"/>
</dbReference>
<dbReference type="Gene3D" id="3.40.50.300">
    <property type="entry name" value="P-loop containing nucleotide triphosphate hydrolases"/>
    <property type="match status" value="1"/>
</dbReference>
<evidence type="ECO:0000256" key="4">
    <source>
        <dbReference type="ARBA" id="ARBA00022840"/>
    </source>
</evidence>
<dbReference type="GO" id="GO:0016887">
    <property type="term" value="F:ATP hydrolysis activity"/>
    <property type="evidence" value="ECO:0007669"/>
    <property type="project" value="InterPro"/>
</dbReference>
<evidence type="ECO:0000259" key="5">
    <source>
        <dbReference type="PROSITE" id="PS50893"/>
    </source>
</evidence>
<dbReference type="PROSITE" id="PS50893">
    <property type="entry name" value="ABC_TRANSPORTER_2"/>
    <property type="match status" value="1"/>
</dbReference>
<sequence length="234" mass="26332">MDAIAVKGLDFSYGSVQVLNQIHFTVPEGRLSVLLGQNGAGKSTLLRLLLGELTSNGEKGSIWLLGQQIRQFRSWQEISYVPQRGMASYQSVPASVEEVVRANLYAQIGPFRLAGRREKEQVRQALLQVGMADFGKRLIGRLSGGQQQRILLARALVNRPRLLLMDEPTSGMDEKSTEDFYQLLRRINREQGVTVLMVTHDRKRLEAIADNIWLLKEGNMKLIQGREETDNGDI</sequence>
<dbReference type="SMART" id="SM00382">
    <property type="entry name" value="AAA"/>
    <property type="match status" value="1"/>
</dbReference>
<keyword evidence="4 6" id="KW-0067">ATP-binding</keyword>
<evidence type="ECO:0000256" key="3">
    <source>
        <dbReference type="ARBA" id="ARBA00022741"/>
    </source>
</evidence>
<dbReference type="InterPro" id="IPR003439">
    <property type="entry name" value="ABC_transporter-like_ATP-bd"/>
</dbReference>
<proteinExistence type="inferred from homology"/>
<feature type="domain" description="ABC transporter" evidence="5">
    <location>
        <begin position="4"/>
        <end position="234"/>
    </location>
</feature>
<dbReference type="InterPro" id="IPR003593">
    <property type="entry name" value="AAA+_ATPase"/>
</dbReference>
<dbReference type="AlphaFoldDB" id="A0A7X2TB45"/>
<accession>A0A7X2TB45</accession>
<dbReference type="RefSeq" id="WP_154470951.1">
    <property type="nucleotide sequence ID" value="NZ_DBEWUL010000120.1"/>
</dbReference>
<dbReference type="SUPFAM" id="SSF52540">
    <property type="entry name" value="P-loop containing nucleoside triphosphate hydrolases"/>
    <property type="match status" value="1"/>
</dbReference>
<dbReference type="InterPro" id="IPR017871">
    <property type="entry name" value="ABC_transporter-like_CS"/>
</dbReference>
<dbReference type="PANTHER" id="PTHR42734">
    <property type="entry name" value="METAL TRANSPORT SYSTEM ATP-BINDING PROTEIN TM_0124-RELATED"/>
    <property type="match status" value="1"/>
</dbReference>
<gene>
    <name evidence="6" type="ORF">FYJ39_02850</name>
</gene>
<evidence type="ECO:0000256" key="2">
    <source>
        <dbReference type="ARBA" id="ARBA00022448"/>
    </source>
</evidence>
<name>A0A7X2TB45_9CLOT</name>
<keyword evidence="7" id="KW-1185">Reference proteome</keyword>